<dbReference type="InterPro" id="IPR016024">
    <property type="entry name" value="ARM-type_fold"/>
</dbReference>
<name>A0A8D2LCI0_VARKO</name>
<protein>
    <submittedName>
        <fullName evidence="1">Chromosome 1 open reading frame 112</fullName>
    </submittedName>
</protein>
<dbReference type="Pfam" id="PF14868">
    <property type="entry name" value="DUF4487"/>
    <property type="match status" value="2"/>
</dbReference>
<dbReference type="Ensembl" id="ENSVKKT00000020571.1">
    <property type="protein sequence ID" value="ENSVKKP00000020075.1"/>
    <property type="gene ID" value="ENSVKKG00000013573.1"/>
</dbReference>
<sequence>MVRSHCSPPYHPWIDFSVLRTITERFLPHLNISELEQAFFSKILPKTVQLFDLLTYEISSQAKQLTKQNVELHETLRNHLQALVHVLEALTGCVRHICAAQETVPLEHVHSLPSSVLHVIKSAFMHCKNSESLYNDCLHLFSDLLQTLFKEGYALQKQLMELLEMVSVDSCTAEDSAAVMVSVIHSVLEICSAISRIDHALHANTWKFIIRQSLKHKSLIKNSLKHSDIFSSLCEDILFYFQSCLQLAEQMKRSGTQENTDYKLFQRTIKLCRFFANSLAHYTKEFTPFLADSCPQLHRTYLEIYSKLPPSLHAPVISEAHQDEIAKGFLVVLDSLLPKLLSSRPFLEVVLSTTLDLAPELHLPQCRLLLSVMDLLPSQPQDVQALWNAGSRLPQAFPRYFLAAEGGDLLDSACPVLASPWDTLTRPYQGKQADGPVTFYHYTCVHLCAFITSLPEAPLLLLAVLGWSSAGAPLVSVFLRFSQNPLVSPLPLSPPLQAAFTQNFSPKDAENLPLWQHLSLLALVPVLRQQVAHELFAAGLGQCQEWLSSERLTEELPRVNAALAALLSACQTAGEALEEGQRATLVDTLRQLLGALPPAQVRAPSLPLRAVLSSLSLLQLNPPDHLLMATLDFLSSMGKAIIPPNFQVNVLPKLSCLFSSLLASGSWLIQQHAVEAFTQFAEGTSHENLLPQCLNNEEIKSTVVRFLSKVFLH</sequence>
<accession>A0A8D2LCI0</accession>
<dbReference type="OMA" id="PCVQQTF"/>
<dbReference type="PANTHER" id="PTHR16071">
    <property type="entry name" value="CHROMOSOME 1 OPEN READING FRAME 112"/>
    <property type="match status" value="1"/>
</dbReference>
<dbReference type="AlphaFoldDB" id="A0A8D2LCI0"/>
<dbReference type="Proteomes" id="UP000694545">
    <property type="component" value="Unplaced"/>
</dbReference>
<evidence type="ECO:0000313" key="1">
    <source>
        <dbReference type="Ensembl" id="ENSVKKP00000020075.1"/>
    </source>
</evidence>
<dbReference type="PANTHER" id="PTHR16071:SF2">
    <property type="entry name" value="FIGNL1-INTERACTING REGULATOR OF RECOMBINATION AND MITOSIS"/>
    <property type="match status" value="1"/>
</dbReference>
<organism evidence="1 2">
    <name type="scientific">Varanus komodoensis</name>
    <name type="common">Komodo dragon</name>
    <dbReference type="NCBI Taxonomy" id="61221"/>
    <lineage>
        <taxon>Eukaryota</taxon>
        <taxon>Metazoa</taxon>
        <taxon>Chordata</taxon>
        <taxon>Craniata</taxon>
        <taxon>Vertebrata</taxon>
        <taxon>Euteleostomi</taxon>
        <taxon>Lepidosauria</taxon>
        <taxon>Squamata</taxon>
        <taxon>Bifurcata</taxon>
        <taxon>Unidentata</taxon>
        <taxon>Episquamata</taxon>
        <taxon>Toxicofera</taxon>
        <taxon>Anguimorpha</taxon>
        <taxon>Paleoanguimorpha</taxon>
        <taxon>Varanoidea</taxon>
        <taxon>Varanidae</taxon>
        <taxon>Varanus</taxon>
    </lineage>
</organism>
<dbReference type="InterPro" id="IPR027902">
    <property type="entry name" value="DUF4487"/>
</dbReference>
<dbReference type="SUPFAM" id="SSF48371">
    <property type="entry name" value="ARM repeat"/>
    <property type="match status" value="1"/>
</dbReference>
<reference evidence="1" key="1">
    <citation type="submission" date="2025-08" db="UniProtKB">
        <authorList>
            <consortium name="Ensembl"/>
        </authorList>
    </citation>
    <scope>IDENTIFICATION</scope>
</reference>
<proteinExistence type="predicted"/>
<keyword evidence="2" id="KW-1185">Reference proteome</keyword>
<reference evidence="1" key="2">
    <citation type="submission" date="2025-09" db="UniProtKB">
        <authorList>
            <consortium name="Ensembl"/>
        </authorList>
    </citation>
    <scope>IDENTIFICATION</scope>
</reference>
<evidence type="ECO:0000313" key="2">
    <source>
        <dbReference type="Proteomes" id="UP000694545"/>
    </source>
</evidence>